<organism evidence="1 2">
    <name type="scientific">Dethiosulfatarculus sandiegensis</name>
    <dbReference type="NCBI Taxonomy" id="1429043"/>
    <lineage>
        <taxon>Bacteria</taxon>
        <taxon>Pseudomonadati</taxon>
        <taxon>Thermodesulfobacteriota</taxon>
        <taxon>Desulfarculia</taxon>
        <taxon>Desulfarculales</taxon>
        <taxon>Desulfarculaceae</taxon>
        <taxon>Dethiosulfatarculus</taxon>
    </lineage>
</organism>
<dbReference type="AlphaFoldDB" id="A0A0D2GIG1"/>
<dbReference type="STRING" id="1429043.X474_07490"/>
<evidence type="ECO:0000313" key="2">
    <source>
        <dbReference type="Proteomes" id="UP000032233"/>
    </source>
</evidence>
<name>A0A0D2GIG1_9BACT</name>
<comment type="caution">
    <text evidence="1">The sequence shown here is derived from an EMBL/GenBank/DDBJ whole genome shotgun (WGS) entry which is preliminary data.</text>
</comment>
<dbReference type="InParanoid" id="A0A0D2GIG1"/>
<dbReference type="InterPro" id="IPR038488">
    <property type="entry name" value="Integrase_DNA-bd_sf"/>
</dbReference>
<protein>
    <submittedName>
        <fullName evidence="1">Uncharacterized protein</fullName>
    </submittedName>
</protein>
<proteinExistence type="predicted"/>
<gene>
    <name evidence="1" type="ORF">X474_07490</name>
</gene>
<sequence length="159" mass="18648">MKMPGFTKRLLNNLAPTGKEYVKWDTESSGLSGRIRPTDRKVFFRECRTLEVRQIKLFTWSYCRLPINLGHKEARSYLAKRDKGEDVTTTRSKARKAPTTKKLAERHFKKHVIPPKKPFSVSRDYRSRERLIVPVFASYKIKVFAQFRGVSPKSFRRIA</sequence>
<dbReference type="Gene3D" id="3.30.160.390">
    <property type="entry name" value="Integrase, DNA-binding domain"/>
    <property type="match status" value="1"/>
</dbReference>
<dbReference type="EMBL" id="AZAC01000010">
    <property type="protein sequence ID" value="KIX14602.1"/>
    <property type="molecule type" value="Genomic_DNA"/>
</dbReference>
<accession>A0A0D2GIG1</accession>
<keyword evidence="2" id="KW-1185">Reference proteome</keyword>
<evidence type="ECO:0000313" key="1">
    <source>
        <dbReference type="EMBL" id="KIX14602.1"/>
    </source>
</evidence>
<dbReference type="Proteomes" id="UP000032233">
    <property type="component" value="Unassembled WGS sequence"/>
</dbReference>
<reference evidence="1 2" key="1">
    <citation type="submission" date="2013-11" db="EMBL/GenBank/DDBJ databases">
        <title>Metagenomic analysis of a methanogenic consortium involved in long chain n-alkane degradation.</title>
        <authorList>
            <person name="Davidova I.A."/>
            <person name="Callaghan A.V."/>
            <person name="Wawrik B."/>
            <person name="Pruitt S."/>
            <person name="Marks C."/>
            <person name="Duncan K.E."/>
            <person name="Suflita J.M."/>
        </authorList>
    </citation>
    <scope>NUCLEOTIDE SEQUENCE [LARGE SCALE GENOMIC DNA]</scope>
    <source>
        <strain evidence="1 2">SPR</strain>
    </source>
</reference>